<evidence type="ECO:0000256" key="3">
    <source>
        <dbReference type="SAM" id="SignalP"/>
    </source>
</evidence>
<dbReference type="CDD" id="cd00063">
    <property type="entry name" value="FN3"/>
    <property type="match status" value="2"/>
</dbReference>
<dbReference type="SUPFAM" id="SSF49265">
    <property type="entry name" value="Fibronectin type III"/>
    <property type="match status" value="1"/>
</dbReference>
<keyword evidence="1" id="KW-0326">Glycosidase</keyword>
<dbReference type="GO" id="GO:0000272">
    <property type="term" value="P:polysaccharide catabolic process"/>
    <property type="evidence" value="ECO:0007669"/>
    <property type="project" value="UniProtKB-KW"/>
</dbReference>
<dbReference type="RefSeq" id="WP_184844251.1">
    <property type="nucleotide sequence ID" value="NZ_JACHMN010000003.1"/>
</dbReference>
<dbReference type="InterPro" id="IPR036116">
    <property type="entry name" value="FN3_sf"/>
</dbReference>
<dbReference type="EMBL" id="JACHMN010000003">
    <property type="protein sequence ID" value="MBB5873290.1"/>
    <property type="molecule type" value="Genomic_DNA"/>
</dbReference>
<feature type="signal peptide" evidence="3">
    <location>
        <begin position="1"/>
        <end position="19"/>
    </location>
</feature>
<keyword evidence="3" id="KW-0732">Signal</keyword>
<evidence type="ECO:0000256" key="1">
    <source>
        <dbReference type="ARBA" id="ARBA00023295"/>
    </source>
</evidence>
<dbReference type="AlphaFoldDB" id="A0A841C2V2"/>
<dbReference type="Gene3D" id="2.60.40.10">
    <property type="entry name" value="Immunoglobulins"/>
    <property type="match status" value="2"/>
</dbReference>
<dbReference type="Pfam" id="PF00041">
    <property type="entry name" value="fn3"/>
    <property type="match status" value="1"/>
</dbReference>
<dbReference type="Proteomes" id="UP000587527">
    <property type="component" value="Unassembled WGS sequence"/>
</dbReference>
<proteinExistence type="predicted"/>
<accession>A0A841C2V2</accession>
<evidence type="ECO:0000313" key="6">
    <source>
        <dbReference type="Proteomes" id="UP000587527"/>
    </source>
</evidence>
<keyword evidence="1" id="KW-0378">Hydrolase</keyword>
<evidence type="ECO:0000259" key="4">
    <source>
        <dbReference type="PROSITE" id="PS50853"/>
    </source>
</evidence>
<comment type="caution">
    <text evidence="5">The sequence shown here is derived from an EMBL/GenBank/DDBJ whole genome shotgun (WGS) entry which is preliminary data.</text>
</comment>
<feature type="domain" description="Fibronectin type-III" evidence="4">
    <location>
        <begin position="344"/>
        <end position="425"/>
    </location>
</feature>
<gene>
    <name evidence="5" type="ORF">F4553_006724</name>
</gene>
<evidence type="ECO:0000256" key="2">
    <source>
        <dbReference type="ARBA" id="ARBA00023326"/>
    </source>
</evidence>
<reference evidence="5 6" key="1">
    <citation type="submission" date="2020-08" db="EMBL/GenBank/DDBJ databases">
        <title>Sequencing the genomes of 1000 actinobacteria strains.</title>
        <authorList>
            <person name="Klenk H.-P."/>
        </authorList>
    </citation>
    <scope>NUCLEOTIDE SEQUENCE [LARGE SCALE GENOMIC DNA]</scope>
    <source>
        <strain evidence="5 6">DSM 45362</strain>
    </source>
</reference>
<dbReference type="GO" id="GO:0016798">
    <property type="term" value="F:hydrolase activity, acting on glycosyl bonds"/>
    <property type="evidence" value="ECO:0007669"/>
    <property type="project" value="UniProtKB-KW"/>
</dbReference>
<protein>
    <recommendedName>
        <fullName evidence="4">Fibronectin type-III domain-containing protein</fullName>
    </recommendedName>
</protein>
<dbReference type="InterPro" id="IPR003961">
    <property type="entry name" value="FN3_dom"/>
</dbReference>
<dbReference type="InterPro" id="IPR013783">
    <property type="entry name" value="Ig-like_fold"/>
</dbReference>
<dbReference type="PROSITE" id="PS50853">
    <property type="entry name" value="FN3"/>
    <property type="match status" value="2"/>
</dbReference>
<dbReference type="SMART" id="SM00060">
    <property type="entry name" value="FN3"/>
    <property type="match status" value="2"/>
</dbReference>
<dbReference type="SUPFAM" id="SSF55486">
    <property type="entry name" value="Metalloproteases ('zincins'), catalytic domain"/>
    <property type="match status" value="1"/>
</dbReference>
<keyword evidence="6" id="KW-1185">Reference proteome</keyword>
<sequence length="425" mass="45336">MTALSVLLVAAFTPQPARANPTFPYPWPDYSVVPVLFVPTDWSVSDPEVQNEAASITAAMAEIRTFYATNNGGKTFRLNALQVVQANSAKEAYGITHDTSKDLYVDRVSLSPNFEHLVVSELYARGFPTPPAQNQAGYSTLIFAKGAGGYAGGRAYPGVQGGHAILGDWAIDSLEGDLAEWQYPWGSGKRLQTGAAAHELGHSFTLPHPDGTTWPYTSTVMGNWWDYPAIGLNNNDRSLLAADRPLFFPAPPPLIPAAPTGQLAVAQSGTSVRVTWADNSNNETSFQIYNGVTTVSVGANATSYTQTGLAPGTYMCFAIKAVNAAGSSAWTPYACTTTPTVPVAPTIGTATPLSTSQIRVTWTDRSNNETGFQIYDGVGYFTVGANATSFTRTGLASKTYMCFAVRSYNLAGYSAWTPYACTSTL</sequence>
<feature type="chain" id="PRO_5032277743" description="Fibronectin type-III domain-containing protein" evidence="3">
    <location>
        <begin position="20"/>
        <end position="425"/>
    </location>
</feature>
<name>A0A841C2V2_9ACTN</name>
<feature type="domain" description="Fibronectin type-III" evidence="4">
    <location>
        <begin position="255"/>
        <end position="341"/>
    </location>
</feature>
<evidence type="ECO:0000313" key="5">
    <source>
        <dbReference type="EMBL" id="MBB5873290.1"/>
    </source>
</evidence>
<keyword evidence="2" id="KW-0624">Polysaccharide degradation</keyword>
<organism evidence="5 6">
    <name type="scientific">Allocatelliglobosispora scoriae</name>
    <dbReference type="NCBI Taxonomy" id="643052"/>
    <lineage>
        <taxon>Bacteria</taxon>
        <taxon>Bacillati</taxon>
        <taxon>Actinomycetota</taxon>
        <taxon>Actinomycetes</taxon>
        <taxon>Micromonosporales</taxon>
        <taxon>Micromonosporaceae</taxon>
        <taxon>Allocatelliglobosispora</taxon>
    </lineage>
</organism>
<keyword evidence="2" id="KW-0119">Carbohydrate metabolism</keyword>